<sequence>MRERLNSTDLERYGLKDSVLEIIHKEYEPRYSNDSIYTLELYDFLAPHNYKLVFDQKGYLNTRTELRKKNDSLISGAVWNYKYDQNKRILQEKRISHQYSKDTIIWNYEYKGDSVINVQQLDKTYDVLYYIYRQEGKFEYLNHANSDSSYQTKKLFVYDKFNRLIRMEDYAEKEFVQDLRISTYNDTTTNNMFREIVIWTKYDNAFYNEFEYDKNGNVITMIIGNFSDDKKSINRYEYIYDNRNNWIEKRHIGWRGKLSAVFKREIRYY</sequence>
<evidence type="ECO:0000313" key="2">
    <source>
        <dbReference type="Proteomes" id="UP000219193"/>
    </source>
</evidence>
<gene>
    <name evidence="1" type="ORF">SAMN06296241_2050</name>
</gene>
<evidence type="ECO:0008006" key="3">
    <source>
        <dbReference type="Google" id="ProtNLM"/>
    </source>
</evidence>
<proteinExistence type="predicted"/>
<dbReference type="Gene3D" id="2.180.10.10">
    <property type="entry name" value="RHS repeat-associated core"/>
    <property type="match status" value="1"/>
</dbReference>
<reference evidence="2" key="1">
    <citation type="submission" date="2017-09" db="EMBL/GenBank/DDBJ databases">
        <authorList>
            <person name="Varghese N."/>
            <person name="Submissions S."/>
        </authorList>
    </citation>
    <scope>NUCLEOTIDE SEQUENCE [LARGE SCALE GENOMIC DNA]</scope>
    <source>
        <strain evidence="2">CGMCC 1.12641</strain>
    </source>
</reference>
<organism evidence="1 2">
    <name type="scientific">Salinimicrobium sediminis</name>
    <dbReference type="NCBI Taxonomy" id="1343891"/>
    <lineage>
        <taxon>Bacteria</taxon>
        <taxon>Pseudomonadati</taxon>
        <taxon>Bacteroidota</taxon>
        <taxon>Flavobacteriia</taxon>
        <taxon>Flavobacteriales</taxon>
        <taxon>Flavobacteriaceae</taxon>
        <taxon>Salinimicrobium</taxon>
    </lineage>
</organism>
<dbReference type="EMBL" id="OCMF01000002">
    <property type="protein sequence ID" value="SOC80500.1"/>
    <property type="molecule type" value="Genomic_DNA"/>
</dbReference>
<name>A0A285X585_9FLAO</name>
<protein>
    <recommendedName>
        <fullName evidence="3">YD repeat-containing protein</fullName>
    </recommendedName>
</protein>
<dbReference type="AlphaFoldDB" id="A0A285X585"/>
<accession>A0A285X585</accession>
<dbReference type="Proteomes" id="UP000219193">
    <property type="component" value="Unassembled WGS sequence"/>
</dbReference>
<keyword evidence="2" id="KW-1185">Reference proteome</keyword>
<evidence type="ECO:0000313" key="1">
    <source>
        <dbReference type="EMBL" id="SOC80500.1"/>
    </source>
</evidence>